<accession>A0A9D2HW17</accession>
<keyword evidence="3" id="KW-0808">Transferase</keyword>
<comment type="caution">
    <text evidence="9">The sequence shown here is derived from an EMBL/GenBank/DDBJ whole genome shotgun (WGS) entry which is preliminary data.</text>
</comment>
<dbReference type="Gene3D" id="3.40.50.150">
    <property type="entry name" value="Vaccinia Virus protein VP39"/>
    <property type="match status" value="1"/>
</dbReference>
<evidence type="ECO:0000256" key="3">
    <source>
        <dbReference type="ARBA" id="ARBA00022679"/>
    </source>
</evidence>
<dbReference type="InterPro" id="IPR002052">
    <property type="entry name" value="DNA_methylase_N6_adenine_CS"/>
</dbReference>
<keyword evidence="4" id="KW-0949">S-adenosyl-L-methionine</keyword>
<dbReference type="GO" id="GO:0009307">
    <property type="term" value="P:DNA restriction-modification system"/>
    <property type="evidence" value="ECO:0007669"/>
    <property type="project" value="UniProtKB-KW"/>
</dbReference>
<dbReference type="InterPro" id="IPR050953">
    <property type="entry name" value="N4_N6_ade-DNA_methylase"/>
</dbReference>
<evidence type="ECO:0000256" key="1">
    <source>
        <dbReference type="ARBA" id="ARBA00011900"/>
    </source>
</evidence>
<dbReference type="GO" id="GO:0032259">
    <property type="term" value="P:methylation"/>
    <property type="evidence" value="ECO:0007669"/>
    <property type="project" value="UniProtKB-KW"/>
</dbReference>
<gene>
    <name evidence="9" type="ORF">H9950_02780</name>
</gene>
<evidence type="ECO:0000256" key="5">
    <source>
        <dbReference type="ARBA" id="ARBA00022747"/>
    </source>
</evidence>
<dbReference type="EMBL" id="DWZI01000014">
    <property type="protein sequence ID" value="HJA85122.1"/>
    <property type="molecule type" value="Genomic_DNA"/>
</dbReference>
<evidence type="ECO:0000313" key="9">
    <source>
        <dbReference type="EMBL" id="HJA85122.1"/>
    </source>
</evidence>
<evidence type="ECO:0000259" key="8">
    <source>
        <dbReference type="Pfam" id="PF07669"/>
    </source>
</evidence>
<evidence type="ECO:0000256" key="2">
    <source>
        <dbReference type="ARBA" id="ARBA00022603"/>
    </source>
</evidence>
<proteinExistence type="predicted"/>
<feature type="domain" description="Type II methyltransferase M.TaqI-like" evidence="8">
    <location>
        <begin position="87"/>
        <end position="260"/>
    </location>
</feature>
<reference evidence="9" key="1">
    <citation type="journal article" date="2021" name="PeerJ">
        <title>Extensive microbial diversity within the chicken gut microbiome revealed by metagenomics and culture.</title>
        <authorList>
            <person name="Gilroy R."/>
            <person name="Ravi A."/>
            <person name="Getino M."/>
            <person name="Pursley I."/>
            <person name="Horton D.L."/>
            <person name="Alikhan N.F."/>
            <person name="Baker D."/>
            <person name="Gharbi K."/>
            <person name="Hall N."/>
            <person name="Watson M."/>
            <person name="Adriaenssens E.M."/>
            <person name="Foster-Nyarko E."/>
            <person name="Jarju S."/>
            <person name="Secka A."/>
            <person name="Antonio M."/>
            <person name="Oren A."/>
            <person name="Chaudhuri R.R."/>
            <person name="La Ragione R."/>
            <person name="Hildebrand F."/>
            <person name="Pallen M.J."/>
        </authorList>
    </citation>
    <scope>NUCLEOTIDE SEQUENCE</scope>
    <source>
        <strain evidence="9">ChiHjej12B11-9795</strain>
    </source>
</reference>
<dbReference type="PANTHER" id="PTHR33841">
    <property type="entry name" value="DNA METHYLTRANSFERASE YEEA-RELATED"/>
    <property type="match status" value="1"/>
</dbReference>
<dbReference type="Pfam" id="PF07669">
    <property type="entry name" value="Eco57I"/>
    <property type="match status" value="1"/>
</dbReference>
<evidence type="ECO:0000313" key="10">
    <source>
        <dbReference type="Proteomes" id="UP000823862"/>
    </source>
</evidence>
<dbReference type="InterPro" id="IPR029063">
    <property type="entry name" value="SAM-dependent_MTases_sf"/>
</dbReference>
<dbReference type="GO" id="GO:0009007">
    <property type="term" value="F:site-specific DNA-methyltransferase (adenine-specific) activity"/>
    <property type="evidence" value="ECO:0007669"/>
    <property type="project" value="UniProtKB-EC"/>
</dbReference>
<dbReference type="InterPro" id="IPR011639">
    <property type="entry name" value="MethylTrfase_TaqI-like_dom"/>
</dbReference>
<dbReference type="Proteomes" id="UP000823862">
    <property type="component" value="Unassembled WGS sequence"/>
</dbReference>
<keyword evidence="2 9" id="KW-0489">Methyltransferase</keyword>
<sequence length="500" mass="58097">MQRSYNPDVLSCLANLSNDEVFTPPQVVNRMLDMLPPELWSNPQATFLDPVCKTGVFLREVAKRLMVGLADRIPDVQERVNHIMTCQLFGLAITELTSLLSRRSVYCSKWANSKYSVCTAFADRQGNIRYTPMQHTWEQGRCRYCGASQNVYDRNEGRETYAYQFIHTLNPEKIFDMKFDVIIGNPPYQLEIGIEKDNYSIPLYHKFVEQAKKLCPKYLTMIIPSRWFAGGRGLDDFRKDMLSDNRLKVIVDYPDATECFTNGIDLSGGVCYFLWDKDYHGNCRVSSIQNGKEKSTMFRPLLENNCDTFIRFNEAVPILHKIQSFKEKSFSQYVSPQTPFGIISSFSKYQDVPFQGSVELLCVKGKKYIDKAYVTKNKQWIGSYKIYISKSYGERGAYPYRFLAKPMIGYPESCCTQTYLMLGPFNDEKECKNVISYIHTRFFRFCVMLKKNTQDAMRNVYSLVPLQDFSHPWTDEMLYQKYGLTDEEIAFVESMIRPMD</sequence>
<dbReference type="PROSITE" id="PS00092">
    <property type="entry name" value="N6_MTASE"/>
    <property type="match status" value="1"/>
</dbReference>
<comment type="catalytic activity">
    <reaction evidence="7">
        <text>a 2'-deoxyadenosine in DNA + S-adenosyl-L-methionine = an N(6)-methyl-2'-deoxyadenosine in DNA + S-adenosyl-L-homocysteine + H(+)</text>
        <dbReference type="Rhea" id="RHEA:15197"/>
        <dbReference type="Rhea" id="RHEA-COMP:12418"/>
        <dbReference type="Rhea" id="RHEA-COMP:12419"/>
        <dbReference type="ChEBI" id="CHEBI:15378"/>
        <dbReference type="ChEBI" id="CHEBI:57856"/>
        <dbReference type="ChEBI" id="CHEBI:59789"/>
        <dbReference type="ChEBI" id="CHEBI:90615"/>
        <dbReference type="ChEBI" id="CHEBI:90616"/>
        <dbReference type="EC" id="2.1.1.72"/>
    </reaction>
</comment>
<evidence type="ECO:0000256" key="7">
    <source>
        <dbReference type="ARBA" id="ARBA00047942"/>
    </source>
</evidence>
<protein>
    <recommendedName>
        <fullName evidence="1">site-specific DNA-methyltransferase (adenine-specific)</fullName>
        <ecNumber evidence="1">2.1.1.72</ecNumber>
    </recommendedName>
</protein>
<keyword evidence="6" id="KW-0238">DNA-binding</keyword>
<name>A0A9D2HW17_9BACE</name>
<evidence type="ECO:0000256" key="4">
    <source>
        <dbReference type="ARBA" id="ARBA00022691"/>
    </source>
</evidence>
<reference evidence="9" key="2">
    <citation type="submission" date="2021-04" db="EMBL/GenBank/DDBJ databases">
        <authorList>
            <person name="Gilroy R."/>
        </authorList>
    </citation>
    <scope>NUCLEOTIDE SEQUENCE</scope>
    <source>
        <strain evidence="9">ChiHjej12B11-9795</strain>
    </source>
</reference>
<dbReference type="EC" id="2.1.1.72" evidence="1"/>
<dbReference type="AlphaFoldDB" id="A0A9D2HW17"/>
<dbReference type="GO" id="GO:0003677">
    <property type="term" value="F:DNA binding"/>
    <property type="evidence" value="ECO:0007669"/>
    <property type="project" value="UniProtKB-KW"/>
</dbReference>
<dbReference type="PANTHER" id="PTHR33841:SF6">
    <property type="entry name" value="TYPE II METHYLTRANSFERASE M.HINDII"/>
    <property type="match status" value="1"/>
</dbReference>
<evidence type="ECO:0000256" key="6">
    <source>
        <dbReference type="ARBA" id="ARBA00023125"/>
    </source>
</evidence>
<dbReference type="SUPFAM" id="SSF53335">
    <property type="entry name" value="S-adenosyl-L-methionine-dependent methyltransferases"/>
    <property type="match status" value="1"/>
</dbReference>
<keyword evidence="5" id="KW-0680">Restriction system</keyword>
<dbReference type="PRINTS" id="PR00507">
    <property type="entry name" value="N12N6MTFRASE"/>
</dbReference>
<organism evidence="9 10">
    <name type="scientific">Candidatus Bacteroides avicola</name>
    <dbReference type="NCBI Taxonomy" id="2838468"/>
    <lineage>
        <taxon>Bacteria</taxon>
        <taxon>Pseudomonadati</taxon>
        <taxon>Bacteroidota</taxon>
        <taxon>Bacteroidia</taxon>
        <taxon>Bacteroidales</taxon>
        <taxon>Bacteroidaceae</taxon>
        <taxon>Bacteroides</taxon>
    </lineage>
</organism>